<dbReference type="Proteomes" id="UP000814033">
    <property type="component" value="Unassembled WGS sequence"/>
</dbReference>
<reference evidence="1" key="2">
    <citation type="journal article" date="2022" name="New Phytol.">
        <title>Evolutionary transition to the ectomycorrhizal habit in the genomes of a hyperdiverse lineage of mushroom-forming fungi.</title>
        <authorList>
            <person name="Looney B."/>
            <person name="Miyauchi S."/>
            <person name="Morin E."/>
            <person name="Drula E."/>
            <person name="Courty P.E."/>
            <person name="Kohler A."/>
            <person name="Kuo A."/>
            <person name="LaButti K."/>
            <person name="Pangilinan J."/>
            <person name="Lipzen A."/>
            <person name="Riley R."/>
            <person name="Andreopoulos W."/>
            <person name="He G."/>
            <person name="Johnson J."/>
            <person name="Nolan M."/>
            <person name="Tritt A."/>
            <person name="Barry K.W."/>
            <person name="Grigoriev I.V."/>
            <person name="Nagy L.G."/>
            <person name="Hibbett D."/>
            <person name="Henrissat B."/>
            <person name="Matheny P.B."/>
            <person name="Labbe J."/>
            <person name="Martin F.M."/>
        </authorList>
    </citation>
    <scope>NUCLEOTIDE SEQUENCE</scope>
    <source>
        <strain evidence="1">FP105234-sp</strain>
    </source>
</reference>
<proteinExistence type="predicted"/>
<dbReference type="EMBL" id="MU275855">
    <property type="protein sequence ID" value="KAI0051112.1"/>
    <property type="molecule type" value="Genomic_DNA"/>
</dbReference>
<organism evidence="1 2">
    <name type="scientific">Auriscalpium vulgare</name>
    <dbReference type="NCBI Taxonomy" id="40419"/>
    <lineage>
        <taxon>Eukaryota</taxon>
        <taxon>Fungi</taxon>
        <taxon>Dikarya</taxon>
        <taxon>Basidiomycota</taxon>
        <taxon>Agaricomycotina</taxon>
        <taxon>Agaricomycetes</taxon>
        <taxon>Russulales</taxon>
        <taxon>Auriscalpiaceae</taxon>
        <taxon>Auriscalpium</taxon>
    </lineage>
</organism>
<gene>
    <name evidence="1" type="ORF">FA95DRAFT_1676228</name>
</gene>
<comment type="caution">
    <text evidence="1">The sequence shown here is derived from an EMBL/GenBank/DDBJ whole genome shotgun (WGS) entry which is preliminary data.</text>
</comment>
<sequence>MNDSDRRDVNSLHGNYRDASRAGVWNQKPTPILTPSTQNQSWKHSDPYSRRLQSNSLGSYHGRATTAHEPKRRKLEPAKSSTSYIVRPSNSGRRHLDSYGAPEKFDNTAQEVIDVDRIADEDTGEPVRRHQRSRSSSDPINFIASAPPPAAAATVSRYRPGSGSSSLPYYPPTRTHVEEGDSTKRVREELRRSAPREDTIHDEDRDSVESASGFDDGGAVGRAHTPSRTTQFPRVQKKIESFNQEHQSVRITDLKTLPVQSRMKPRETAVLNRLSDPLTAPSGFASKGRASAFAPTTVVLPLSAWAVGMVNYKSEVVGPVTLHWSTRDRNLCLRSSEHSVAFKCTLNEEAINTLMIVPSQNLRGDPTAQLSFTTHVSITGHYAHAMQAGTTRPGGLLTVTFDTKATEWNPENYERLCTFLRQEASDVQLIDEPGAKALWEALWNAVDLSNRRDQRHNDSMDVDEQSPKASKPRARPAYQGTAKGKEPVRRSVRLSGQTDSRVSPAADPDEMHVFHFVLILGCRFGTGSLNIKNSDLVRLGPGEFLNDTLIEFGLKLWWADLQETNPKLADQIHVFNSFFYKKLSNKNPDVGYESVRKWTAKFDIFQKKYIIVPINENVHWYLAIIYLPEHVLRPPPISQTSIAARRSTRHLETELAEDGTDEGTASTSVILSRNGTPPPEPVALAPSRSVSVVPETPECSRAEESAVENLISFADATALMTSDHQRHISTEPGEIVDFGELLDFESMDLEYPQSFTASPAAHPIDLSENTDTEKRRGASSSTDPRPASLGVPPARFYGSSSAKGSSRATSIPDREGDVEDVIGVEPIDVSDAENAPVDQITRIYTFDSLSARHPQAIKRLARYLQLEAHDKKGKSIEETTEPKGKQALVPHQPNYCDCGIYLLHFAKTFMKDPALSSRIINQTNSPKKGRKRPHDHWDGASVGSYREELSLRIQSMSDAWKKDKEEQKKREDAEREASGEKDPIPVMDSDSDIEVVQTIEHRKAAPLRKATAAARLR</sequence>
<name>A0ACB8S4M3_9AGAM</name>
<evidence type="ECO:0000313" key="1">
    <source>
        <dbReference type="EMBL" id="KAI0051112.1"/>
    </source>
</evidence>
<keyword evidence="2" id="KW-1185">Reference proteome</keyword>
<protein>
    <submittedName>
        <fullName evidence="1">Uncharacterized protein</fullName>
    </submittedName>
</protein>
<accession>A0ACB8S4M3</accession>
<reference evidence="1" key="1">
    <citation type="submission" date="2021-02" db="EMBL/GenBank/DDBJ databases">
        <authorList>
            <consortium name="DOE Joint Genome Institute"/>
            <person name="Ahrendt S."/>
            <person name="Looney B.P."/>
            <person name="Miyauchi S."/>
            <person name="Morin E."/>
            <person name="Drula E."/>
            <person name="Courty P.E."/>
            <person name="Chicoki N."/>
            <person name="Fauchery L."/>
            <person name="Kohler A."/>
            <person name="Kuo A."/>
            <person name="Labutti K."/>
            <person name="Pangilinan J."/>
            <person name="Lipzen A."/>
            <person name="Riley R."/>
            <person name="Andreopoulos W."/>
            <person name="He G."/>
            <person name="Johnson J."/>
            <person name="Barry K.W."/>
            <person name="Grigoriev I.V."/>
            <person name="Nagy L."/>
            <person name="Hibbett D."/>
            <person name="Henrissat B."/>
            <person name="Matheny P.B."/>
            <person name="Labbe J."/>
            <person name="Martin F."/>
        </authorList>
    </citation>
    <scope>NUCLEOTIDE SEQUENCE</scope>
    <source>
        <strain evidence="1">FP105234-sp</strain>
    </source>
</reference>
<evidence type="ECO:0000313" key="2">
    <source>
        <dbReference type="Proteomes" id="UP000814033"/>
    </source>
</evidence>